<dbReference type="InterPro" id="IPR009097">
    <property type="entry name" value="Cyclic_Pdiesterase"/>
</dbReference>
<evidence type="ECO:0008006" key="3">
    <source>
        <dbReference type="Google" id="ProtNLM"/>
    </source>
</evidence>
<protein>
    <recommendedName>
        <fullName evidence="3">2'-5' RNA ligase family protein</fullName>
    </recommendedName>
</protein>
<proteinExistence type="predicted"/>
<organism evidence="1 2">
    <name type="scientific">Mycena rosella</name>
    <name type="common">Pink bonnet</name>
    <name type="synonym">Agaricus rosellus</name>
    <dbReference type="NCBI Taxonomy" id="1033263"/>
    <lineage>
        <taxon>Eukaryota</taxon>
        <taxon>Fungi</taxon>
        <taxon>Dikarya</taxon>
        <taxon>Basidiomycota</taxon>
        <taxon>Agaricomycotina</taxon>
        <taxon>Agaricomycetes</taxon>
        <taxon>Agaricomycetidae</taxon>
        <taxon>Agaricales</taxon>
        <taxon>Marasmiineae</taxon>
        <taxon>Mycenaceae</taxon>
        <taxon>Mycena</taxon>
    </lineage>
</organism>
<comment type="caution">
    <text evidence="1">The sequence shown here is derived from an EMBL/GenBank/DDBJ whole genome shotgun (WGS) entry which is preliminary data.</text>
</comment>
<dbReference type="Pfam" id="PF13563">
    <property type="entry name" value="2_5_RNA_ligase2"/>
    <property type="match status" value="1"/>
</dbReference>
<dbReference type="SUPFAM" id="SSF55144">
    <property type="entry name" value="LigT-like"/>
    <property type="match status" value="1"/>
</dbReference>
<gene>
    <name evidence="1" type="ORF">B0H17DRAFT_1191624</name>
</gene>
<dbReference type="Gene3D" id="3.90.1140.10">
    <property type="entry name" value="Cyclic phosphodiesterase"/>
    <property type="match status" value="1"/>
</dbReference>
<evidence type="ECO:0000313" key="2">
    <source>
        <dbReference type="Proteomes" id="UP001221757"/>
    </source>
</evidence>
<dbReference type="EMBL" id="JARKIE010000004">
    <property type="protein sequence ID" value="KAJ7708129.1"/>
    <property type="molecule type" value="Genomic_DNA"/>
</dbReference>
<accession>A0AAD7MAE0</accession>
<dbReference type="Proteomes" id="UP001221757">
    <property type="component" value="Unassembled WGS sequence"/>
</dbReference>
<evidence type="ECO:0000313" key="1">
    <source>
        <dbReference type="EMBL" id="KAJ7708129.1"/>
    </source>
</evidence>
<reference evidence="1" key="1">
    <citation type="submission" date="2023-03" db="EMBL/GenBank/DDBJ databases">
        <title>Massive genome expansion in bonnet fungi (Mycena s.s.) driven by repeated elements and novel gene families across ecological guilds.</title>
        <authorList>
            <consortium name="Lawrence Berkeley National Laboratory"/>
            <person name="Harder C.B."/>
            <person name="Miyauchi S."/>
            <person name="Viragh M."/>
            <person name="Kuo A."/>
            <person name="Thoen E."/>
            <person name="Andreopoulos B."/>
            <person name="Lu D."/>
            <person name="Skrede I."/>
            <person name="Drula E."/>
            <person name="Henrissat B."/>
            <person name="Morin E."/>
            <person name="Kohler A."/>
            <person name="Barry K."/>
            <person name="LaButti K."/>
            <person name="Morin E."/>
            <person name="Salamov A."/>
            <person name="Lipzen A."/>
            <person name="Mereny Z."/>
            <person name="Hegedus B."/>
            <person name="Baldrian P."/>
            <person name="Stursova M."/>
            <person name="Weitz H."/>
            <person name="Taylor A."/>
            <person name="Grigoriev I.V."/>
            <person name="Nagy L.G."/>
            <person name="Martin F."/>
            <person name="Kauserud H."/>
        </authorList>
    </citation>
    <scope>NUCLEOTIDE SEQUENCE</scope>
    <source>
        <strain evidence="1">CBHHK067</strain>
    </source>
</reference>
<dbReference type="AlphaFoldDB" id="A0AAD7MAE0"/>
<name>A0AAD7MAE0_MYCRO</name>
<sequence>MADFEDLRIQCMLEPGPGVQWLTQIRRVLYPNHGTAHISVVPHFTIHEDHYQDLLENLADVAAKWESFEFEADGVCGAKPHGCVAIRVRDNEGILQEIMDEVPPLVRQTHNRFPPHVTIYKGSPKLTWFPYFREFLGFKSLRSRVEAKLNHYRNLRGWSVSGKVIGLQLLQGNGILESYLFGS</sequence>
<keyword evidence="2" id="KW-1185">Reference proteome</keyword>